<sequence length="63" mass="7804">MSININCKKKWHPSRYETRKQVEEVKQKLLKENEEVNKKNDETRRLILENKLESDDNRMDWML</sequence>
<proteinExistence type="predicted"/>
<evidence type="ECO:0008006" key="4">
    <source>
        <dbReference type="Google" id="ProtNLM"/>
    </source>
</evidence>
<evidence type="ECO:0000313" key="2">
    <source>
        <dbReference type="EMBL" id="EOB14807.1"/>
    </source>
</evidence>
<reference evidence="2 3" key="1">
    <citation type="journal article" date="2013" name="BMC Genomics">
        <title>Comparative genomics of parasitic silkworm microsporidia reveal an association between genome expansion and host adaptation.</title>
        <authorList>
            <person name="Pan G."/>
            <person name="Xu J."/>
            <person name="Li T."/>
            <person name="Xia Q."/>
            <person name="Liu S.L."/>
            <person name="Zhang G."/>
            <person name="Li S."/>
            <person name="Li C."/>
            <person name="Liu H."/>
            <person name="Yang L."/>
            <person name="Liu T."/>
            <person name="Zhang X."/>
            <person name="Wu Z."/>
            <person name="Fan W."/>
            <person name="Dang X."/>
            <person name="Xiang H."/>
            <person name="Tao M."/>
            <person name="Li Y."/>
            <person name="Hu J."/>
            <person name="Li Z."/>
            <person name="Lin L."/>
            <person name="Luo J."/>
            <person name="Geng L."/>
            <person name="Wang L."/>
            <person name="Long M."/>
            <person name="Wan Y."/>
            <person name="He N."/>
            <person name="Zhang Z."/>
            <person name="Lu C."/>
            <person name="Keeling P.J."/>
            <person name="Wang J."/>
            <person name="Xiang Z."/>
            <person name="Zhou Z."/>
        </authorList>
    </citation>
    <scope>NUCLEOTIDE SEQUENCE [LARGE SCALE GENOMIC DNA]</scope>
    <source>
        <strain evidence="3">CQ1 / CVCC 102059</strain>
    </source>
</reference>
<dbReference type="AlphaFoldDB" id="R0KX62"/>
<dbReference type="Proteomes" id="UP000016927">
    <property type="component" value="Unassembled WGS sequence"/>
</dbReference>
<accession>R0KX62</accession>
<protein>
    <recommendedName>
        <fullName evidence="4">CBF1-interacting co-repressor CIR N-terminal domain-containing protein</fullName>
    </recommendedName>
</protein>
<name>R0KX62_NOSB1</name>
<feature type="coiled-coil region" evidence="1">
    <location>
        <begin position="19"/>
        <end position="46"/>
    </location>
</feature>
<dbReference type="VEuPathDB" id="MicrosporidiaDB:NBO_15g0019"/>
<keyword evidence="3" id="KW-1185">Reference proteome</keyword>
<evidence type="ECO:0000313" key="3">
    <source>
        <dbReference type="Proteomes" id="UP000016927"/>
    </source>
</evidence>
<organism evidence="2 3">
    <name type="scientific">Nosema bombycis (strain CQ1 / CVCC 102059)</name>
    <name type="common">Microsporidian parasite</name>
    <name type="synonym">Pebrine of silkworm</name>
    <dbReference type="NCBI Taxonomy" id="578461"/>
    <lineage>
        <taxon>Eukaryota</taxon>
        <taxon>Fungi</taxon>
        <taxon>Fungi incertae sedis</taxon>
        <taxon>Microsporidia</taxon>
        <taxon>Nosematidae</taxon>
        <taxon>Nosema</taxon>
    </lineage>
</organism>
<dbReference type="HOGENOM" id="CLU_2868255_0_0_1"/>
<evidence type="ECO:0000256" key="1">
    <source>
        <dbReference type="SAM" id="Coils"/>
    </source>
</evidence>
<keyword evidence="1" id="KW-0175">Coiled coil</keyword>
<gene>
    <name evidence="2" type="ORF">NBO_15g0019</name>
</gene>
<dbReference type="EMBL" id="KB908923">
    <property type="protein sequence ID" value="EOB14807.1"/>
    <property type="molecule type" value="Genomic_DNA"/>
</dbReference>